<evidence type="ECO:0000256" key="1">
    <source>
        <dbReference type="SAM" id="MobiDB-lite"/>
    </source>
</evidence>
<dbReference type="HOGENOM" id="CLU_1679864_0_0_1"/>
<dbReference type="Proteomes" id="UP000001555">
    <property type="component" value="Unassembled WGS sequence"/>
</dbReference>
<reference evidence="3" key="2">
    <citation type="submission" date="2020-05" db="UniProtKB">
        <authorList>
            <consortium name="EnsemblMetazoa"/>
        </authorList>
    </citation>
    <scope>IDENTIFICATION</scope>
    <source>
        <strain evidence="3">wikel</strain>
    </source>
</reference>
<proteinExistence type="predicted"/>
<dbReference type="EMBL" id="DS618129">
    <property type="protein sequence ID" value="EEC00583.1"/>
    <property type="molecule type" value="Genomic_DNA"/>
</dbReference>
<dbReference type="InParanoid" id="B7P1W1"/>
<dbReference type="VEuPathDB" id="VectorBase:ISCI000029"/>
<sequence>MRAEKRLSNVIEFKLLQISVRLEQSEAQAEVEGITRCGAYSKSTSWNWAKAAAAIQGPRMHTQRAAPYTRSLSARQERAEEAVRPPRQVGGRTGSAGLSPRGRRHCCCGGGCGAAKKPAALPPEAAVSSEPLPEIAPSHIVRSTLTKLLRVLNLPWS</sequence>
<feature type="region of interest" description="Disordered" evidence="1">
    <location>
        <begin position="72"/>
        <end position="97"/>
    </location>
</feature>
<evidence type="ECO:0000313" key="3">
    <source>
        <dbReference type="EnsemblMetazoa" id="ISCW000029-PA"/>
    </source>
</evidence>
<dbReference type="VEuPathDB" id="VectorBase:ISCW000029"/>
<name>B7P1W1_IXOSC</name>
<protein>
    <submittedName>
        <fullName evidence="2 3">Uncharacterized protein</fullName>
    </submittedName>
</protein>
<dbReference type="EMBL" id="ABJB011022088">
    <property type="status" value="NOT_ANNOTATED_CDS"/>
    <property type="molecule type" value="Genomic_DNA"/>
</dbReference>
<reference evidence="2 4" key="1">
    <citation type="submission" date="2008-03" db="EMBL/GenBank/DDBJ databases">
        <title>Annotation of Ixodes scapularis.</title>
        <authorList>
            <consortium name="Ixodes scapularis Genome Project Consortium"/>
            <person name="Caler E."/>
            <person name="Hannick L.I."/>
            <person name="Bidwell S."/>
            <person name="Joardar V."/>
            <person name="Thiagarajan M."/>
            <person name="Amedeo P."/>
            <person name="Galinsky K.J."/>
            <person name="Schobel S."/>
            <person name="Inman J."/>
            <person name="Hostetler J."/>
            <person name="Miller J."/>
            <person name="Hammond M."/>
            <person name="Megy K."/>
            <person name="Lawson D."/>
            <person name="Kodira C."/>
            <person name="Sutton G."/>
            <person name="Meyer J."/>
            <person name="Hill C.A."/>
            <person name="Birren B."/>
            <person name="Nene V."/>
            <person name="Collins F."/>
            <person name="Alarcon-Chaidez F."/>
            <person name="Wikel S."/>
            <person name="Strausberg R."/>
        </authorList>
    </citation>
    <scope>NUCLEOTIDE SEQUENCE [LARGE SCALE GENOMIC DNA]</scope>
    <source>
        <strain evidence="4">Wikel</strain>
        <strain evidence="2">Wikel colony</strain>
    </source>
</reference>
<accession>B7P1W1</accession>
<dbReference type="EnsemblMetazoa" id="ISCW000029-RA">
    <property type="protein sequence ID" value="ISCW000029-PA"/>
    <property type="gene ID" value="ISCW000029"/>
</dbReference>
<dbReference type="PaxDb" id="6945-B7P1W1"/>
<evidence type="ECO:0000313" key="2">
    <source>
        <dbReference type="EMBL" id="EEC00583.1"/>
    </source>
</evidence>
<dbReference type="AlphaFoldDB" id="B7P1W1"/>
<gene>
    <name evidence="2" type="ORF">IscW_ISCW000029</name>
</gene>
<keyword evidence="4" id="KW-1185">Reference proteome</keyword>
<organism>
    <name type="scientific">Ixodes scapularis</name>
    <name type="common">Black-legged tick</name>
    <name type="synonym">Deer tick</name>
    <dbReference type="NCBI Taxonomy" id="6945"/>
    <lineage>
        <taxon>Eukaryota</taxon>
        <taxon>Metazoa</taxon>
        <taxon>Ecdysozoa</taxon>
        <taxon>Arthropoda</taxon>
        <taxon>Chelicerata</taxon>
        <taxon>Arachnida</taxon>
        <taxon>Acari</taxon>
        <taxon>Parasitiformes</taxon>
        <taxon>Ixodida</taxon>
        <taxon>Ixodoidea</taxon>
        <taxon>Ixodidae</taxon>
        <taxon>Ixodinae</taxon>
        <taxon>Ixodes</taxon>
    </lineage>
</organism>
<feature type="compositionally biased region" description="Basic and acidic residues" evidence="1">
    <location>
        <begin position="75"/>
        <end position="84"/>
    </location>
</feature>
<evidence type="ECO:0000313" key="4">
    <source>
        <dbReference type="Proteomes" id="UP000001555"/>
    </source>
</evidence>